<organism evidence="8">
    <name type="scientific">hydrothermal vent metagenome</name>
    <dbReference type="NCBI Taxonomy" id="652676"/>
    <lineage>
        <taxon>unclassified sequences</taxon>
        <taxon>metagenomes</taxon>
        <taxon>ecological metagenomes</taxon>
    </lineage>
</organism>
<evidence type="ECO:0000256" key="3">
    <source>
        <dbReference type="ARBA" id="ARBA00023015"/>
    </source>
</evidence>
<dbReference type="Gene3D" id="3.40.50.300">
    <property type="entry name" value="P-loop containing nucleotide triphosphate hydrolases"/>
    <property type="match status" value="1"/>
</dbReference>
<dbReference type="PROSITE" id="PS50110">
    <property type="entry name" value="RESPONSE_REGULATORY"/>
    <property type="match status" value="1"/>
</dbReference>
<dbReference type="SMART" id="SM00382">
    <property type="entry name" value="AAA"/>
    <property type="match status" value="1"/>
</dbReference>
<dbReference type="InterPro" id="IPR025943">
    <property type="entry name" value="Sigma_54_int_dom_ATP-bd_2"/>
</dbReference>
<dbReference type="InterPro" id="IPR001789">
    <property type="entry name" value="Sig_transdc_resp-reg_receiver"/>
</dbReference>
<dbReference type="GO" id="GO:0000160">
    <property type="term" value="P:phosphorelay signal transduction system"/>
    <property type="evidence" value="ECO:0007669"/>
    <property type="project" value="InterPro"/>
</dbReference>
<protein>
    <submittedName>
        <fullName evidence="8">Response regulator of zinc sigma-54-dependent two-component system</fullName>
    </submittedName>
</protein>
<dbReference type="AlphaFoldDB" id="A0A3B1DU49"/>
<reference evidence="8" key="1">
    <citation type="submission" date="2018-06" db="EMBL/GenBank/DDBJ databases">
        <authorList>
            <person name="Zhirakovskaya E."/>
        </authorList>
    </citation>
    <scope>NUCLEOTIDE SEQUENCE</scope>
</reference>
<dbReference type="Gene3D" id="1.10.8.60">
    <property type="match status" value="1"/>
</dbReference>
<dbReference type="InterPro" id="IPR002078">
    <property type="entry name" value="Sigma_54_int"/>
</dbReference>
<dbReference type="PANTHER" id="PTHR32071">
    <property type="entry name" value="TRANSCRIPTIONAL REGULATORY PROTEIN"/>
    <property type="match status" value="1"/>
</dbReference>
<dbReference type="GO" id="GO:0043565">
    <property type="term" value="F:sequence-specific DNA binding"/>
    <property type="evidence" value="ECO:0007669"/>
    <property type="project" value="InterPro"/>
</dbReference>
<dbReference type="FunFam" id="3.40.50.300:FF:000006">
    <property type="entry name" value="DNA-binding transcriptional regulator NtrC"/>
    <property type="match status" value="1"/>
</dbReference>
<feature type="domain" description="Response regulatory" evidence="7">
    <location>
        <begin position="12"/>
        <end position="126"/>
    </location>
</feature>
<keyword evidence="3" id="KW-0805">Transcription regulation</keyword>
<dbReference type="SUPFAM" id="SSF52540">
    <property type="entry name" value="P-loop containing nucleoside triphosphate hydrolases"/>
    <property type="match status" value="1"/>
</dbReference>
<dbReference type="InterPro" id="IPR002197">
    <property type="entry name" value="HTH_Fis"/>
</dbReference>
<dbReference type="SUPFAM" id="SSF46689">
    <property type="entry name" value="Homeodomain-like"/>
    <property type="match status" value="1"/>
</dbReference>
<dbReference type="GO" id="GO:0005524">
    <property type="term" value="F:ATP binding"/>
    <property type="evidence" value="ECO:0007669"/>
    <property type="project" value="UniProtKB-KW"/>
</dbReference>
<evidence type="ECO:0000313" key="8">
    <source>
        <dbReference type="EMBL" id="VAX39624.1"/>
    </source>
</evidence>
<dbReference type="PANTHER" id="PTHR32071:SF57">
    <property type="entry name" value="C4-DICARBOXYLATE TRANSPORT TRANSCRIPTIONAL REGULATORY PROTEIN DCTD"/>
    <property type="match status" value="1"/>
</dbReference>
<dbReference type="InterPro" id="IPR027417">
    <property type="entry name" value="P-loop_NTPase"/>
</dbReference>
<evidence type="ECO:0000259" key="7">
    <source>
        <dbReference type="PROSITE" id="PS50110"/>
    </source>
</evidence>
<dbReference type="Gene3D" id="3.40.50.2300">
    <property type="match status" value="1"/>
</dbReference>
<evidence type="ECO:0000259" key="6">
    <source>
        <dbReference type="PROSITE" id="PS50045"/>
    </source>
</evidence>
<dbReference type="InterPro" id="IPR025944">
    <property type="entry name" value="Sigma_54_int_dom_CS"/>
</dbReference>
<dbReference type="InterPro" id="IPR011006">
    <property type="entry name" value="CheY-like_superfamily"/>
</dbReference>
<feature type="domain" description="Sigma-54 factor interaction" evidence="6">
    <location>
        <begin position="151"/>
        <end position="380"/>
    </location>
</feature>
<sequence length="465" mass="51572">MAKKETHNIPIRVLIVDDDEAHAQTVAESLAVVGSDCQVANSGKRGAALIEAENFDVIITDMQMDDIDGLGILQKAKEELPDAEVIVVTGHGSINSAVTAMQHGAYTYLPKPLDIHELRGAVEKASTRVRLIRKNAELRRQLDEKFGFEGVVGSSPSMKKVIDILKQVAPTEATVLIHGENGTGKELVARALHQNSPRKSKPFVPVNISALPESTLESELFGHEAGAFTGAIGRRIGKFEYANGGTLFLDEVGEMPHDTQIKLLRVLEDRKITRLGSNEEVTVNVRLVSATNADLQEMVEKKKFRIDLYHRLDVVNIELPPLRDRESDLMLLIDHFLKELTERTGKEAQGVSKAARQAMISYNWPGNIRQLRNVIERMLVLDMDGLLDVDDLPKDIAALARSEDESQPTPTFSGTSNLIGQPISAVEKYYIERALELSEGKRDVAAKMLEIGERTLYRKIKEYNL</sequence>
<dbReference type="SUPFAM" id="SSF52172">
    <property type="entry name" value="CheY-like"/>
    <property type="match status" value="1"/>
</dbReference>
<dbReference type="SMART" id="SM00448">
    <property type="entry name" value="REC"/>
    <property type="match status" value="1"/>
</dbReference>
<keyword evidence="2" id="KW-0067">ATP-binding</keyword>
<keyword evidence="4" id="KW-0238">DNA-binding</keyword>
<name>A0A3B1DU49_9ZZZZ</name>
<dbReference type="CDD" id="cd00009">
    <property type="entry name" value="AAA"/>
    <property type="match status" value="1"/>
</dbReference>
<evidence type="ECO:0000256" key="5">
    <source>
        <dbReference type="ARBA" id="ARBA00023163"/>
    </source>
</evidence>
<dbReference type="Pfam" id="PF00072">
    <property type="entry name" value="Response_reg"/>
    <property type="match status" value="1"/>
</dbReference>
<dbReference type="Pfam" id="PF02954">
    <property type="entry name" value="HTH_8"/>
    <property type="match status" value="1"/>
</dbReference>
<dbReference type="PROSITE" id="PS00688">
    <property type="entry name" value="SIGMA54_INTERACT_3"/>
    <property type="match status" value="1"/>
</dbReference>
<dbReference type="Pfam" id="PF00158">
    <property type="entry name" value="Sigma54_activat"/>
    <property type="match status" value="1"/>
</dbReference>
<dbReference type="EMBL" id="UOGL01000349">
    <property type="protein sequence ID" value="VAX39624.1"/>
    <property type="molecule type" value="Genomic_DNA"/>
</dbReference>
<dbReference type="InterPro" id="IPR058031">
    <property type="entry name" value="AAA_lid_NorR"/>
</dbReference>
<evidence type="ECO:0000256" key="4">
    <source>
        <dbReference type="ARBA" id="ARBA00023125"/>
    </source>
</evidence>
<dbReference type="PRINTS" id="PR01590">
    <property type="entry name" value="HTHFIS"/>
</dbReference>
<keyword evidence="5" id="KW-0804">Transcription</keyword>
<dbReference type="GO" id="GO:0006355">
    <property type="term" value="P:regulation of DNA-templated transcription"/>
    <property type="evidence" value="ECO:0007669"/>
    <property type="project" value="InterPro"/>
</dbReference>
<dbReference type="PROSITE" id="PS50045">
    <property type="entry name" value="SIGMA54_INTERACT_4"/>
    <property type="match status" value="1"/>
</dbReference>
<keyword evidence="1" id="KW-0547">Nucleotide-binding</keyword>
<dbReference type="PROSITE" id="PS00676">
    <property type="entry name" value="SIGMA54_INTERACT_2"/>
    <property type="match status" value="1"/>
</dbReference>
<dbReference type="InterPro" id="IPR003593">
    <property type="entry name" value="AAA+_ATPase"/>
</dbReference>
<evidence type="ECO:0000256" key="2">
    <source>
        <dbReference type="ARBA" id="ARBA00022840"/>
    </source>
</evidence>
<evidence type="ECO:0000256" key="1">
    <source>
        <dbReference type="ARBA" id="ARBA00022741"/>
    </source>
</evidence>
<accession>A0A3B1DU49</accession>
<dbReference type="InterPro" id="IPR009057">
    <property type="entry name" value="Homeodomain-like_sf"/>
</dbReference>
<dbReference type="Pfam" id="PF25601">
    <property type="entry name" value="AAA_lid_14"/>
    <property type="match status" value="1"/>
</dbReference>
<dbReference type="Gene3D" id="1.10.10.60">
    <property type="entry name" value="Homeodomain-like"/>
    <property type="match status" value="1"/>
</dbReference>
<gene>
    <name evidence="8" type="ORF">MNBD_PLANCTO02-633</name>
</gene>
<proteinExistence type="predicted"/>